<protein>
    <submittedName>
        <fullName evidence="2">Uncharacterized protein</fullName>
    </submittedName>
</protein>
<proteinExistence type="predicted"/>
<reference evidence="2" key="1">
    <citation type="submission" date="2019-11" db="EMBL/GenBank/DDBJ databases">
        <title>Leishmania tarentolae CDS.</title>
        <authorList>
            <person name="Goto Y."/>
            <person name="Yamagishi J."/>
        </authorList>
    </citation>
    <scope>NUCLEOTIDE SEQUENCE [LARGE SCALE GENOMIC DNA]</scope>
    <source>
        <strain evidence="2">Parrot Tar II</strain>
    </source>
</reference>
<feature type="compositionally biased region" description="Basic residues" evidence="1">
    <location>
        <begin position="1"/>
        <end position="14"/>
    </location>
</feature>
<name>A0A640KSY4_LEITA</name>
<evidence type="ECO:0000313" key="3">
    <source>
        <dbReference type="Proteomes" id="UP000419144"/>
    </source>
</evidence>
<dbReference type="EMBL" id="BLBS01000056">
    <property type="protein sequence ID" value="GET92860.1"/>
    <property type="molecule type" value="Genomic_DNA"/>
</dbReference>
<keyword evidence="3" id="KW-1185">Reference proteome</keyword>
<dbReference type="OrthoDB" id="260540at2759"/>
<accession>A0A640KSY4</accession>
<comment type="caution">
    <text evidence="2">The sequence shown here is derived from an EMBL/GenBank/DDBJ whole genome shotgun (WGS) entry which is preliminary data.</text>
</comment>
<evidence type="ECO:0000256" key="1">
    <source>
        <dbReference type="SAM" id="MobiDB-lite"/>
    </source>
</evidence>
<dbReference type="AlphaFoldDB" id="A0A640KSY4"/>
<feature type="region of interest" description="Disordered" evidence="1">
    <location>
        <begin position="1"/>
        <end position="29"/>
    </location>
</feature>
<dbReference type="Proteomes" id="UP000419144">
    <property type="component" value="Unassembled WGS sequence"/>
</dbReference>
<evidence type="ECO:0000313" key="2">
    <source>
        <dbReference type="EMBL" id="GET92860.1"/>
    </source>
</evidence>
<dbReference type="VEuPathDB" id="TriTrypDB:LtaPh_3534600"/>
<gene>
    <name evidence="2" type="ORF">LtaPh_3534600</name>
</gene>
<sequence>MRSNAAKKKHHPPFKHTVPRDTAASTHSVQLSRNHIHALALRAAHSFADDYCAANPTLRPAPFAPGMAAAVSEPFRVLKTTLKSDGDAPSRGAVTDPLSSTETAFSLEGCVPSRPQLQQLVNARRAEYAGTKVWSLVEDTIYWVTVAQAALQHLADAKTAGQIQRVLSELHIDPSTVLFSVEDGSFSRA</sequence>
<organism evidence="2 3">
    <name type="scientific">Leishmania tarentolae</name>
    <name type="common">Sauroleishmania tarentolae</name>
    <dbReference type="NCBI Taxonomy" id="5689"/>
    <lineage>
        <taxon>Eukaryota</taxon>
        <taxon>Discoba</taxon>
        <taxon>Euglenozoa</taxon>
        <taxon>Kinetoplastea</taxon>
        <taxon>Metakinetoplastina</taxon>
        <taxon>Trypanosomatida</taxon>
        <taxon>Trypanosomatidae</taxon>
        <taxon>Leishmaniinae</taxon>
        <taxon>Leishmania</taxon>
        <taxon>lizard Leishmania</taxon>
    </lineage>
</organism>